<dbReference type="AlphaFoldDB" id="A0AAV4W903"/>
<sequence>MSNLDSLTVHTKMSLIHNIVTHVMKFAQAKSTHVLSPALVETYSRLLVYSEIESLGIMIYKVQLLNHLHSLAAVPQTNQTQLHLCVQSTALKLIAGMGSAEVQPQLSRLPSEPKSLLSNESEELNKVLVLTIARAIHVTGSESLSGSWCKEILTTIMQHTPHSWSSFTLQCFPNVLADFFYHHQAPKENKSQLKRSVEEEYKNGKL</sequence>
<reference evidence="8 9" key="1">
    <citation type="submission" date="2021-06" db="EMBL/GenBank/DDBJ databases">
        <title>Caerostris extrusa draft genome.</title>
        <authorList>
            <person name="Kono N."/>
            <person name="Arakawa K."/>
        </authorList>
    </citation>
    <scope>NUCLEOTIDE SEQUENCE [LARGE SCALE GENOMIC DNA]</scope>
</reference>
<dbReference type="PANTHER" id="PTHR12691">
    <property type="entry name" value="MEDIATOR OF RNA POLYMERASE II TRANSCRIPTION SUBUNIT 23"/>
    <property type="match status" value="1"/>
</dbReference>
<accession>A0AAV4W903</accession>
<comment type="caution">
    <text evidence="8">The sequence shown here is derived from an EMBL/GenBank/DDBJ whole genome shotgun (WGS) entry which is preliminary data.</text>
</comment>
<dbReference type="GO" id="GO:0016592">
    <property type="term" value="C:mediator complex"/>
    <property type="evidence" value="ECO:0007669"/>
    <property type="project" value="TreeGrafter"/>
</dbReference>
<dbReference type="PANTHER" id="PTHR12691:SF10">
    <property type="entry name" value="MEDIATOR OF RNA POLYMERASE II TRANSCRIPTION SUBUNIT 23"/>
    <property type="match status" value="1"/>
</dbReference>
<evidence type="ECO:0000256" key="4">
    <source>
        <dbReference type="ARBA" id="ARBA00023015"/>
    </source>
</evidence>
<proteinExistence type="inferred from homology"/>
<dbReference type="GO" id="GO:0010628">
    <property type="term" value="P:positive regulation of gene expression"/>
    <property type="evidence" value="ECO:0007669"/>
    <property type="project" value="TreeGrafter"/>
</dbReference>
<dbReference type="GO" id="GO:0005667">
    <property type="term" value="C:transcription regulator complex"/>
    <property type="evidence" value="ECO:0007669"/>
    <property type="project" value="TreeGrafter"/>
</dbReference>
<evidence type="ECO:0000256" key="5">
    <source>
        <dbReference type="ARBA" id="ARBA00023163"/>
    </source>
</evidence>
<evidence type="ECO:0000256" key="7">
    <source>
        <dbReference type="ARBA" id="ARBA00031961"/>
    </source>
</evidence>
<evidence type="ECO:0000256" key="3">
    <source>
        <dbReference type="ARBA" id="ARBA00019696"/>
    </source>
</evidence>
<protein>
    <recommendedName>
        <fullName evidence="3">Mediator of RNA polymerase II transcription subunit 23</fullName>
    </recommendedName>
    <alternativeName>
        <fullName evidence="7">Mediator complex subunit 23</fullName>
    </alternativeName>
</protein>
<evidence type="ECO:0000313" key="8">
    <source>
        <dbReference type="EMBL" id="GIY79142.1"/>
    </source>
</evidence>
<keyword evidence="6" id="KW-0539">Nucleus</keyword>
<name>A0AAV4W903_CAEEX</name>
<dbReference type="InterPro" id="IPR021629">
    <property type="entry name" value="Mediator_Med23"/>
</dbReference>
<evidence type="ECO:0000256" key="2">
    <source>
        <dbReference type="ARBA" id="ARBA00010222"/>
    </source>
</evidence>
<keyword evidence="4" id="KW-0805">Transcription regulation</keyword>
<dbReference type="EMBL" id="BPLR01015850">
    <property type="protein sequence ID" value="GIY79142.1"/>
    <property type="molecule type" value="Genomic_DNA"/>
</dbReference>
<keyword evidence="9" id="KW-1185">Reference proteome</keyword>
<evidence type="ECO:0000256" key="1">
    <source>
        <dbReference type="ARBA" id="ARBA00004123"/>
    </source>
</evidence>
<gene>
    <name evidence="8" type="primary">med23</name>
    <name evidence="8" type="ORF">CEXT_97071</name>
</gene>
<dbReference type="Pfam" id="PF11573">
    <property type="entry name" value="Med23"/>
    <property type="match status" value="2"/>
</dbReference>
<comment type="subcellular location">
    <subcellularLocation>
        <location evidence="1">Nucleus</location>
    </subcellularLocation>
</comment>
<organism evidence="8 9">
    <name type="scientific">Caerostris extrusa</name>
    <name type="common">Bark spider</name>
    <name type="synonym">Caerostris bankana</name>
    <dbReference type="NCBI Taxonomy" id="172846"/>
    <lineage>
        <taxon>Eukaryota</taxon>
        <taxon>Metazoa</taxon>
        <taxon>Ecdysozoa</taxon>
        <taxon>Arthropoda</taxon>
        <taxon>Chelicerata</taxon>
        <taxon>Arachnida</taxon>
        <taxon>Araneae</taxon>
        <taxon>Araneomorphae</taxon>
        <taxon>Entelegynae</taxon>
        <taxon>Araneoidea</taxon>
        <taxon>Araneidae</taxon>
        <taxon>Caerostris</taxon>
    </lineage>
</organism>
<evidence type="ECO:0000256" key="6">
    <source>
        <dbReference type="ARBA" id="ARBA00023242"/>
    </source>
</evidence>
<evidence type="ECO:0000313" key="9">
    <source>
        <dbReference type="Proteomes" id="UP001054945"/>
    </source>
</evidence>
<comment type="similarity">
    <text evidence="2">Belongs to the Mediator complex subunit 23 family.</text>
</comment>
<dbReference type="GO" id="GO:0006357">
    <property type="term" value="P:regulation of transcription by RNA polymerase II"/>
    <property type="evidence" value="ECO:0007669"/>
    <property type="project" value="TreeGrafter"/>
</dbReference>
<dbReference type="Proteomes" id="UP001054945">
    <property type="component" value="Unassembled WGS sequence"/>
</dbReference>
<keyword evidence="5" id="KW-0804">Transcription</keyword>